<reference evidence="3" key="1">
    <citation type="journal article" date="2019" name="Int. J. Syst. Evol. Microbiol.">
        <title>The Global Catalogue of Microorganisms (GCM) 10K type strain sequencing project: providing services to taxonomists for standard genome sequencing and annotation.</title>
        <authorList>
            <consortium name="The Broad Institute Genomics Platform"/>
            <consortium name="The Broad Institute Genome Sequencing Center for Infectious Disease"/>
            <person name="Wu L."/>
            <person name="Ma J."/>
        </authorList>
    </citation>
    <scope>NUCLEOTIDE SEQUENCE [LARGE SCALE GENOMIC DNA]</scope>
    <source>
        <strain evidence="3">CGMCC 1.15942</strain>
    </source>
</reference>
<feature type="domain" description="HNH nuclease" evidence="1">
    <location>
        <begin position="181"/>
        <end position="223"/>
    </location>
</feature>
<name>A0ABQ1PVF3_9ENTE</name>
<evidence type="ECO:0000259" key="1">
    <source>
        <dbReference type="Pfam" id="PF13392"/>
    </source>
</evidence>
<dbReference type="InterPro" id="IPR003615">
    <property type="entry name" value="HNH_nuc"/>
</dbReference>
<sequence length="269" mass="30964">MRYTKEQGEYVREIALGRYNSEIAALFNAKFGTNVTAEEIRRYKSNHKIRSNVPTNKKGLSRGLFTEEQKDFIRANAAKRSNKELTDLLNKTFGSTFITSQVKAWKNRNHIDSGLNGYFEKGHVPINKGTKGMFNVGGNSGSFKKGETPLNYKPVGSERIDRDGYCLVKVQDHGTWPERWRHKHKVIWEKENGPIPAGHVLMFSDGNKENIRLDNLLLITQNQLLQMNRNGWIGEDREITETGLLLADLVSRLAEKKRSRKKRKVKERY</sequence>
<evidence type="ECO:0000313" key="3">
    <source>
        <dbReference type="Proteomes" id="UP000630615"/>
    </source>
</evidence>
<dbReference type="InterPro" id="IPR044925">
    <property type="entry name" value="His-Me_finger_sf"/>
</dbReference>
<keyword evidence="3" id="KW-1185">Reference proteome</keyword>
<dbReference type="Pfam" id="PF13392">
    <property type="entry name" value="HNH_3"/>
    <property type="match status" value="1"/>
</dbReference>
<protein>
    <recommendedName>
        <fullName evidence="1">HNH nuclease domain-containing protein</fullName>
    </recommendedName>
</protein>
<accession>A0ABQ1PVF3</accession>
<dbReference type="RefSeq" id="WP_088271933.1">
    <property type="nucleotide sequence ID" value="NZ_BMKI01000018.1"/>
</dbReference>
<gene>
    <name evidence="2" type="ORF">GCM10011573_37400</name>
</gene>
<dbReference type="SUPFAM" id="SSF54060">
    <property type="entry name" value="His-Me finger endonucleases"/>
    <property type="match status" value="1"/>
</dbReference>
<dbReference type="Proteomes" id="UP000630615">
    <property type="component" value="Unassembled WGS sequence"/>
</dbReference>
<evidence type="ECO:0000313" key="2">
    <source>
        <dbReference type="EMBL" id="GGD04411.1"/>
    </source>
</evidence>
<comment type="caution">
    <text evidence="2">The sequence shown here is derived from an EMBL/GenBank/DDBJ whole genome shotgun (WGS) entry which is preliminary data.</text>
</comment>
<proteinExistence type="predicted"/>
<dbReference type="Gene3D" id="3.90.75.20">
    <property type="match status" value="1"/>
</dbReference>
<dbReference type="EMBL" id="BMKI01000018">
    <property type="protein sequence ID" value="GGD04411.1"/>
    <property type="molecule type" value="Genomic_DNA"/>
</dbReference>
<organism evidence="2 3">
    <name type="scientific">Enterococcus wangshanyuanii</name>
    <dbReference type="NCBI Taxonomy" id="2005703"/>
    <lineage>
        <taxon>Bacteria</taxon>
        <taxon>Bacillati</taxon>
        <taxon>Bacillota</taxon>
        <taxon>Bacilli</taxon>
        <taxon>Lactobacillales</taxon>
        <taxon>Enterococcaceae</taxon>
        <taxon>Enterococcus</taxon>
    </lineage>
</organism>